<dbReference type="FunFam" id="3.40.960.10:FF:000002">
    <property type="entry name" value="DNA helicase related protein"/>
    <property type="match status" value="1"/>
</dbReference>
<dbReference type="Pfam" id="PF13087">
    <property type="entry name" value="AAA_12"/>
    <property type="match status" value="1"/>
</dbReference>
<accession>A0A0F9YUJ6</accession>
<dbReference type="Pfam" id="PF11784">
    <property type="entry name" value="DUF3320"/>
    <property type="match status" value="1"/>
</dbReference>
<feature type="domain" description="DNA2/NAM7 helicase-like C-terminal" evidence="3">
    <location>
        <begin position="1016"/>
        <end position="1199"/>
    </location>
</feature>
<dbReference type="GO" id="GO:0004386">
    <property type="term" value="F:helicase activity"/>
    <property type="evidence" value="ECO:0007669"/>
    <property type="project" value="InterPro"/>
</dbReference>
<feature type="domain" description="Restriction endonuclease type II-like" evidence="4">
    <location>
        <begin position="1247"/>
        <end position="1342"/>
    </location>
</feature>
<dbReference type="Pfam" id="PF13195">
    <property type="entry name" value="DUF4011"/>
    <property type="match status" value="1"/>
</dbReference>
<feature type="domain" description="DNA2/NAM7 helicase helicase" evidence="2">
    <location>
        <begin position="937"/>
        <end position="977"/>
    </location>
</feature>
<evidence type="ECO:0000259" key="2">
    <source>
        <dbReference type="Pfam" id="PF13086"/>
    </source>
</evidence>
<evidence type="ECO:0000313" key="5">
    <source>
        <dbReference type="EMBL" id="KKP30111.1"/>
    </source>
</evidence>
<dbReference type="SUPFAM" id="SSF52540">
    <property type="entry name" value="P-loop containing nucleoside triphosphate hydrolases"/>
    <property type="match status" value="1"/>
</dbReference>
<dbReference type="EMBL" id="LBOG01000004">
    <property type="protein sequence ID" value="KKP30111.1"/>
    <property type="molecule type" value="Genomic_DNA"/>
</dbReference>
<dbReference type="Proteomes" id="UP000034934">
    <property type="component" value="Unassembled WGS sequence"/>
</dbReference>
<dbReference type="InterPro" id="IPR041677">
    <property type="entry name" value="DNA2/NAM7_AAA_11"/>
</dbReference>
<dbReference type="InterPro" id="IPR041679">
    <property type="entry name" value="DNA2/NAM7-like_C"/>
</dbReference>
<comment type="caution">
    <text evidence="5">The sequence shown here is derived from an EMBL/GenBank/DDBJ whole genome shotgun (WGS) entry which is preliminary data.</text>
</comment>
<feature type="domain" description="DUF3320" evidence="1">
    <location>
        <begin position="1408"/>
        <end position="1446"/>
    </location>
</feature>
<dbReference type="InterPro" id="IPR011335">
    <property type="entry name" value="Restrct_endonuc-II-like"/>
</dbReference>
<dbReference type="PATRIC" id="fig|1618767.3.peg.518"/>
<dbReference type="PANTHER" id="PTHR10887:SF530">
    <property type="entry name" value="SUPERFAMILY I DNA HELICASES"/>
    <property type="match status" value="1"/>
</dbReference>
<dbReference type="InterPro" id="IPR025103">
    <property type="entry name" value="DUF4011"/>
</dbReference>
<dbReference type="Gene3D" id="3.40.50.300">
    <property type="entry name" value="P-loop containing nucleotide triphosphate hydrolases"/>
    <property type="match status" value="3"/>
</dbReference>
<dbReference type="InterPro" id="IPR027417">
    <property type="entry name" value="P-loop_NTPase"/>
</dbReference>
<dbReference type="SUPFAM" id="SSF52980">
    <property type="entry name" value="Restriction endonuclease-like"/>
    <property type="match status" value="1"/>
</dbReference>
<dbReference type="FunFam" id="3.40.50.300:FF:002063">
    <property type="entry name" value="DNA helicase related protein"/>
    <property type="match status" value="1"/>
</dbReference>
<protein>
    <submittedName>
        <fullName evidence="5">AAA ATPase</fullName>
    </submittedName>
</protein>
<dbReference type="Pfam" id="PF18741">
    <property type="entry name" value="MTES_1575"/>
    <property type="match status" value="1"/>
</dbReference>
<evidence type="ECO:0000259" key="1">
    <source>
        <dbReference type="Pfam" id="PF11784"/>
    </source>
</evidence>
<feature type="domain" description="DNA2/NAM7 helicase helicase" evidence="2">
    <location>
        <begin position="288"/>
        <end position="363"/>
    </location>
</feature>
<organism evidence="5 6">
    <name type="scientific">Candidatus Nomurabacteria bacterium GW2011_GWF1_31_48</name>
    <dbReference type="NCBI Taxonomy" id="1618767"/>
    <lineage>
        <taxon>Bacteria</taxon>
        <taxon>Candidatus Nomuraibacteriota</taxon>
    </lineage>
</organism>
<sequence length="1570" mass="178935">MPIPEQMGIILKRWQERLIDVSKSNPLLGLNRSRTAKLEINSPDLSNLTKTLLTDSSILKLPFVQKKPKRIISTDEETPVENEEYIFHEGDLDFIYSSLSDLRKKMRKLFDNSQLTMNERGVNTLYLAMGCLEWEDVLMGKSESPLIMVPCNLEFKGSSKPMNLIMSDEDVIINPAIRFYLKEREEINIPEIPEDFDFDKVDDYLKSIEDQVKANGWKVTKRAWLGIFSFETLAIYQDLKLLDSQARNNTLVQAIAHLNSEAIENIGLDDKLDELQTPQIVPVPVVKADSSQLRAITMASQNANLVIHGPPGTGKSQTITSIIANALGQKKKVLFVSAKMAALNVVHNRLQSIGLGQYCLEAHGVKSGKRKVIDELKRTLEIYDDIKIANNIDEDINKLVESRNSLNEYVKSLHDSQNSLSISLFNAYGKFEKLNNIPLINKAPLPWVDIGNVSFKELEQTVDVLREVSDNAELFLGRDNHPLRGMKSEGVDLNTLENLGMYLNKIITFCEVVQEEIIKTNFFKNIDLSIPDLFTSTQIFKLLTKINDLPTDWNKKSVEELEIRLNEVIECVDVLQKRNKYKDEFYSLTSQSPQEILDIINKYKETYPDWYSKLSLRFFKDRKKCKGVLDKITNVTSGHLEEAITKAQQLISSEDDLVLKLEKIPSNILNAQTVTFESILYIQQQYESVVAIKRWEQNTNTQFVKNPVFDKKISNNFAGLVDTLDSNKKEIEDIQKIISEYWPEGFMGQIKIENNSLDDVQNSVQTIQDNLNQSEVRDWQIISRILNHCANHSLLPFLHKLDSKTISNAPEVFEKRFYSLWISFIIHSKPILSEFSGDSQRNLINKFKILDEKVMRLTAINTIAEPAKIARQVKTANTMGGNSNGVGILRKEMEKKKRLKPLRVLFNEIPQVLQALKPCFLMSPLSVSTFLKPGAFNFDIVIFDEASQLPTPEAIPSILRAKQVIVAGDSNQLPPTSFFRTNITNDSDEWDDQQVEELESLLNDCKASVPFFQETDLRWHYRSRDERLINFSNHYYYENNLITFPSPINTDDKKTGVILEYVPDGIWDRGGSRVNRKEARHVAKLIIKHFKSEPEKSLGVVSLNSSQKEAIEDALEEELQSHKELLPFLDSENNDAFFVKSLENVQGDERDVIIISVGYAKAQDGKMTLNFGPINTEGGWRRLNVLVTRAKWKTVLVTSVRSSELGGINPENKGAVGLKNYIQYAETGYLNEAKDPARLLGEETNDFEDSVQRELELRGFKVDPQVGVGSFKIDLAVRDPKNPTGYAIGIECDGASYHSSRSARDRDILRQEILEGMGWKLHRVWSTDWFRNREMTTNILIESVNRAINNHASKNVQIKEDKNKHDDDIGDELISVPIIQKRAGVPYQKTKTRCNRKMVMETNKVYELAGVISSIVEDEGPIINDMLLDRIRELTKVGRVGSNIQNNFDRAIKIAISNKEIEKSKSKKDKCFLFNPNKKYTNFRTPGDGVERQLNQISSIEIKNAIKYLIKNQFGLAYDNMIQSLKPLFGINRVDPEESDRVKDLVDEMIEKGTVTKQGPLLNLAVVDIK</sequence>
<dbReference type="InterPro" id="IPR045055">
    <property type="entry name" value="DNA2/NAM7-like"/>
</dbReference>
<dbReference type="Pfam" id="PF13086">
    <property type="entry name" value="AAA_11"/>
    <property type="match status" value="2"/>
</dbReference>
<dbReference type="Gene3D" id="3.40.960.10">
    <property type="entry name" value="VSR Endonuclease"/>
    <property type="match status" value="1"/>
</dbReference>
<evidence type="ECO:0000259" key="4">
    <source>
        <dbReference type="Pfam" id="PF18741"/>
    </source>
</evidence>
<dbReference type="PANTHER" id="PTHR10887">
    <property type="entry name" value="DNA2/NAM7 HELICASE FAMILY"/>
    <property type="match status" value="1"/>
</dbReference>
<dbReference type="CDD" id="cd18808">
    <property type="entry name" value="SF1_C_Upf1"/>
    <property type="match status" value="1"/>
</dbReference>
<dbReference type="InterPro" id="IPR049468">
    <property type="entry name" value="Restrct_endonuc-II-like_dom"/>
</dbReference>
<gene>
    <name evidence="5" type="ORF">UR19_C0004G0019</name>
</gene>
<dbReference type="InterPro" id="IPR021754">
    <property type="entry name" value="DUF3320"/>
</dbReference>
<evidence type="ECO:0000259" key="3">
    <source>
        <dbReference type="Pfam" id="PF13087"/>
    </source>
</evidence>
<name>A0A0F9YUJ6_9BACT</name>
<evidence type="ECO:0000313" key="6">
    <source>
        <dbReference type="Proteomes" id="UP000034934"/>
    </source>
</evidence>
<reference evidence="5 6" key="1">
    <citation type="journal article" date="2015" name="Nature">
        <title>rRNA introns, odd ribosomes, and small enigmatic genomes across a large radiation of phyla.</title>
        <authorList>
            <person name="Brown C.T."/>
            <person name="Hug L.A."/>
            <person name="Thomas B.C."/>
            <person name="Sharon I."/>
            <person name="Castelle C.J."/>
            <person name="Singh A."/>
            <person name="Wilkins M.J."/>
            <person name="Williams K.H."/>
            <person name="Banfield J.F."/>
        </authorList>
    </citation>
    <scope>NUCLEOTIDE SEQUENCE [LARGE SCALE GENOMIC DNA]</scope>
</reference>
<proteinExistence type="predicted"/>
<dbReference type="InterPro" id="IPR047187">
    <property type="entry name" value="SF1_C_Upf1"/>
</dbReference>